<dbReference type="Proteomes" id="UP000282759">
    <property type="component" value="Unassembled WGS sequence"/>
</dbReference>
<dbReference type="EMBL" id="SACK01000007">
    <property type="protein sequence ID" value="RVT99940.1"/>
    <property type="molecule type" value="Genomic_DNA"/>
</dbReference>
<protein>
    <submittedName>
        <fullName evidence="2">DUF4294 domain-containing protein</fullName>
    </submittedName>
</protein>
<comment type="caution">
    <text evidence="2">The sequence shown here is derived from an EMBL/GenBank/DDBJ whole genome shotgun (WGS) entry which is preliminary data.</text>
</comment>
<reference evidence="2 3" key="1">
    <citation type="submission" date="2019-01" db="EMBL/GenBank/DDBJ databases">
        <authorList>
            <person name="Chen W.-M."/>
        </authorList>
    </citation>
    <scope>NUCLEOTIDE SEQUENCE [LARGE SCALE GENOMIC DNA]</scope>
    <source>
        <strain evidence="2 3">YBJ-36</strain>
    </source>
</reference>
<accession>A0A3S2UJZ1</accession>
<proteinExistence type="predicted"/>
<dbReference type="OrthoDB" id="1491885at2"/>
<dbReference type="InterPro" id="IPR025636">
    <property type="entry name" value="DUF4294"/>
</dbReference>
<name>A0A3S2UJZ1_9SPHI</name>
<evidence type="ECO:0000256" key="1">
    <source>
        <dbReference type="SAM" id="SignalP"/>
    </source>
</evidence>
<evidence type="ECO:0000313" key="2">
    <source>
        <dbReference type="EMBL" id="RVT99940.1"/>
    </source>
</evidence>
<keyword evidence="3" id="KW-1185">Reference proteome</keyword>
<keyword evidence="1" id="KW-0732">Signal</keyword>
<feature type="chain" id="PRO_5018523604" evidence="1">
    <location>
        <begin position="23"/>
        <end position="203"/>
    </location>
</feature>
<gene>
    <name evidence="2" type="ORF">EOD41_16000</name>
</gene>
<sequence>MKLIGFVLSWLCCLPLLSVAQSAPPVKLGKNDTIKTYMTELDGEMVPWIVLADVKIVDTRIFASEEDRLKYRRLRYNVYKVMPYARFAGERYRQLQRDLALTADKKKQKELVKACEKQIKDLFNREIKNLTISQGEVLIKLIDRETGNSSYAMLKEMKGGLNAFMMQSVARIFGHNLKQEYDPEQERDIEAIIQQAGYDKQYN</sequence>
<dbReference type="Pfam" id="PF14127">
    <property type="entry name" value="DUF4294"/>
    <property type="match status" value="1"/>
</dbReference>
<evidence type="ECO:0000313" key="3">
    <source>
        <dbReference type="Proteomes" id="UP000282759"/>
    </source>
</evidence>
<dbReference type="RefSeq" id="WP_127706745.1">
    <property type="nucleotide sequence ID" value="NZ_SACK01000007.1"/>
</dbReference>
<dbReference type="AlphaFoldDB" id="A0A3S2UJZ1"/>
<feature type="signal peptide" evidence="1">
    <location>
        <begin position="1"/>
        <end position="22"/>
    </location>
</feature>
<organism evidence="2 3">
    <name type="scientific">Mucilaginibacter limnophilus</name>
    <dbReference type="NCBI Taxonomy" id="1932778"/>
    <lineage>
        <taxon>Bacteria</taxon>
        <taxon>Pseudomonadati</taxon>
        <taxon>Bacteroidota</taxon>
        <taxon>Sphingobacteriia</taxon>
        <taxon>Sphingobacteriales</taxon>
        <taxon>Sphingobacteriaceae</taxon>
        <taxon>Mucilaginibacter</taxon>
    </lineage>
</organism>